<comment type="caution">
    <text evidence="7">Lacks conserved residue(s) required for the propagation of feature annotation.</text>
</comment>
<keyword evidence="8" id="KW-0493">Microtubule</keyword>
<evidence type="ECO:0000256" key="7">
    <source>
        <dbReference type="PROSITE-ProRule" id="PRU00283"/>
    </source>
</evidence>
<feature type="domain" description="Kinesin motor" evidence="11">
    <location>
        <begin position="1"/>
        <end position="290"/>
    </location>
</feature>
<dbReference type="Gene3D" id="3.40.850.10">
    <property type="entry name" value="Kinesin motor domain"/>
    <property type="match status" value="2"/>
</dbReference>
<organism evidence="12 13">
    <name type="scientific">Symbiochloris irregularis</name>
    <dbReference type="NCBI Taxonomy" id="706552"/>
    <lineage>
        <taxon>Eukaryota</taxon>
        <taxon>Viridiplantae</taxon>
        <taxon>Chlorophyta</taxon>
        <taxon>core chlorophytes</taxon>
        <taxon>Trebouxiophyceae</taxon>
        <taxon>Trebouxiales</taxon>
        <taxon>Trebouxiaceae</taxon>
        <taxon>Symbiochloris</taxon>
    </lineage>
</organism>
<evidence type="ECO:0000313" key="13">
    <source>
        <dbReference type="Proteomes" id="UP001465755"/>
    </source>
</evidence>
<evidence type="ECO:0000256" key="6">
    <source>
        <dbReference type="ARBA" id="ARBA00023175"/>
    </source>
</evidence>
<comment type="caution">
    <text evidence="12">The sequence shown here is derived from an EMBL/GenBank/DDBJ whole genome shotgun (WGS) entry which is preliminary data.</text>
</comment>
<gene>
    <name evidence="12" type="ORF">WJX73_000528</name>
</gene>
<evidence type="ECO:0000256" key="4">
    <source>
        <dbReference type="ARBA" id="ARBA00022840"/>
    </source>
</evidence>
<dbReference type="PRINTS" id="PR00380">
    <property type="entry name" value="KINESINHEAVY"/>
</dbReference>
<dbReference type="PROSITE" id="PS50067">
    <property type="entry name" value="KINESIN_MOTOR_2"/>
    <property type="match status" value="1"/>
</dbReference>
<keyword evidence="5 9" id="KW-0175">Coiled coil</keyword>
<dbReference type="EMBL" id="JALJOQ010000086">
    <property type="protein sequence ID" value="KAK9799802.1"/>
    <property type="molecule type" value="Genomic_DNA"/>
</dbReference>
<evidence type="ECO:0000256" key="2">
    <source>
        <dbReference type="ARBA" id="ARBA00022490"/>
    </source>
</evidence>
<dbReference type="Proteomes" id="UP001465755">
    <property type="component" value="Unassembled WGS sequence"/>
</dbReference>
<dbReference type="InterPro" id="IPR019821">
    <property type="entry name" value="Kinesin_motor_CS"/>
</dbReference>
<dbReference type="InterPro" id="IPR036961">
    <property type="entry name" value="Kinesin_motor_dom_sf"/>
</dbReference>
<keyword evidence="2" id="KW-0963">Cytoplasm</keyword>
<keyword evidence="3 8" id="KW-0547">Nucleotide-binding</keyword>
<keyword evidence="4 8" id="KW-0067">ATP-binding</keyword>
<comment type="subcellular location">
    <subcellularLocation>
        <location evidence="1">Cytoplasm</location>
    </subcellularLocation>
</comment>
<sequence>MSQPAAVTVSKSEAVRVAVRCRPPNAVESASGGPAVVSTFDDSNQLVLSQPSRRSGLSPDKQFTFDKIFGSACSNAQVYQDVAAPLVDSIVEGYNGTVFAYGQTGQANLEVREEPGGAPYVQGLTWLTVKHREEITAALERGNRYRAVGATQMNERSSRSHTIFSVTVEHTTQTALPVSGQELGHVRVGKLNLVDLAGSERQGKAQTSGERFREATKINLSLSALSGVISALTDRNSGHIPYRDSKLTRLLQDSLGGNAKTVMIATISPAASNYEESLSTLRYAERAKRIQNRPRVNEDPKDAVLQEYQAEIARLRAALASAQALSAAQPVPATLPDQGHLAKLREELDAQAKQRYAAHEDQASAQMRAWQEAQKETDRAASEQQASLAAMLRQSEAAVQAAEARHANERALREELEARMAAMDRQVIQAPSRTASNLHDHATEPASLALPDQEQSTSSAAAHEAALQQLQEQLALRDFILGSLGDLIPASHVDQARAKMQASPERGGSRRRAMDCRQATIAMLKRRPCAYATQQAALLEGQFDARFRADNIAVPHAPAPPESMLVPWLGAEHPSCQKVLDIAFNLELHPAY</sequence>
<dbReference type="InterPro" id="IPR027417">
    <property type="entry name" value="P-loop_NTPase"/>
</dbReference>
<dbReference type="GO" id="GO:0003777">
    <property type="term" value="F:microtubule motor activity"/>
    <property type="evidence" value="ECO:0007669"/>
    <property type="project" value="InterPro"/>
</dbReference>
<name>A0AAW1NV10_9CHLO</name>
<dbReference type="AlphaFoldDB" id="A0AAW1NV10"/>
<dbReference type="GO" id="GO:0005874">
    <property type="term" value="C:microtubule"/>
    <property type="evidence" value="ECO:0007669"/>
    <property type="project" value="UniProtKB-KW"/>
</dbReference>
<dbReference type="Pfam" id="PF00225">
    <property type="entry name" value="Kinesin"/>
    <property type="match status" value="2"/>
</dbReference>
<keyword evidence="13" id="KW-1185">Reference proteome</keyword>
<evidence type="ECO:0000313" key="12">
    <source>
        <dbReference type="EMBL" id="KAK9799802.1"/>
    </source>
</evidence>
<dbReference type="GO" id="GO:0008017">
    <property type="term" value="F:microtubule binding"/>
    <property type="evidence" value="ECO:0007669"/>
    <property type="project" value="InterPro"/>
</dbReference>
<dbReference type="PANTHER" id="PTHR47969">
    <property type="entry name" value="CHROMOSOME-ASSOCIATED KINESIN KIF4A-RELATED"/>
    <property type="match status" value="1"/>
</dbReference>
<evidence type="ECO:0000259" key="11">
    <source>
        <dbReference type="PROSITE" id="PS50067"/>
    </source>
</evidence>
<dbReference type="SMART" id="SM00129">
    <property type="entry name" value="KISc"/>
    <property type="match status" value="1"/>
</dbReference>
<dbReference type="InterPro" id="IPR001752">
    <property type="entry name" value="Kinesin_motor_dom"/>
</dbReference>
<accession>A0AAW1NV10</accession>
<evidence type="ECO:0000256" key="8">
    <source>
        <dbReference type="RuleBase" id="RU000394"/>
    </source>
</evidence>
<dbReference type="PANTHER" id="PTHR47969:SF15">
    <property type="entry name" value="CHROMOSOME-ASSOCIATED KINESIN KIF4A-RELATED"/>
    <property type="match status" value="1"/>
</dbReference>
<proteinExistence type="inferred from homology"/>
<dbReference type="InterPro" id="IPR027640">
    <property type="entry name" value="Kinesin-like_fam"/>
</dbReference>
<protein>
    <recommendedName>
        <fullName evidence="8">Kinesin-like protein</fullName>
    </recommendedName>
</protein>
<reference evidence="12 13" key="1">
    <citation type="journal article" date="2024" name="Nat. Commun.">
        <title>Phylogenomics reveals the evolutionary origins of lichenization in chlorophyte algae.</title>
        <authorList>
            <person name="Puginier C."/>
            <person name="Libourel C."/>
            <person name="Otte J."/>
            <person name="Skaloud P."/>
            <person name="Haon M."/>
            <person name="Grisel S."/>
            <person name="Petersen M."/>
            <person name="Berrin J.G."/>
            <person name="Delaux P.M."/>
            <person name="Dal Grande F."/>
            <person name="Keller J."/>
        </authorList>
    </citation>
    <scope>NUCLEOTIDE SEQUENCE [LARGE SCALE GENOMIC DNA]</scope>
    <source>
        <strain evidence="12 13">SAG 2036</strain>
    </source>
</reference>
<feature type="coiled-coil region" evidence="9">
    <location>
        <begin position="392"/>
        <end position="426"/>
    </location>
</feature>
<dbReference type="GO" id="GO:0005524">
    <property type="term" value="F:ATP binding"/>
    <property type="evidence" value="ECO:0007669"/>
    <property type="project" value="UniProtKB-KW"/>
</dbReference>
<keyword evidence="6 8" id="KW-0505">Motor protein</keyword>
<comment type="similarity">
    <text evidence="7 8">Belongs to the TRAFAC class myosin-kinesin ATPase superfamily. Kinesin family.</text>
</comment>
<evidence type="ECO:0000256" key="1">
    <source>
        <dbReference type="ARBA" id="ARBA00004496"/>
    </source>
</evidence>
<evidence type="ECO:0000256" key="3">
    <source>
        <dbReference type="ARBA" id="ARBA00022741"/>
    </source>
</evidence>
<evidence type="ECO:0000256" key="10">
    <source>
        <dbReference type="SAM" id="MobiDB-lite"/>
    </source>
</evidence>
<dbReference type="SUPFAM" id="SSF52540">
    <property type="entry name" value="P-loop containing nucleoside triphosphate hydrolases"/>
    <property type="match status" value="1"/>
</dbReference>
<feature type="region of interest" description="Disordered" evidence="10">
    <location>
        <begin position="357"/>
        <end position="382"/>
    </location>
</feature>
<dbReference type="PROSITE" id="PS00411">
    <property type="entry name" value="KINESIN_MOTOR_1"/>
    <property type="match status" value="1"/>
</dbReference>
<evidence type="ECO:0000256" key="5">
    <source>
        <dbReference type="ARBA" id="ARBA00023054"/>
    </source>
</evidence>
<evidence type="ECO:0000256" key="9">
    <source>
        <dbReference type="SAM" id="Coils"/>
    </source>
</evidence>
<dbReference type="GO" id="GO:0007018">
    <property type="term" value="P:microtubule-based movement"/>
    <property type="evidence" value="ECO:0007669"/>
    <property type="project" value="InterPro"/>
</dbReference>